<dbReference type="EMBL" id="DXBR01000125">
    <property type="protein sequence ID" value="HIZ40922.1"/>
    <property type="molecule type" value="Genomic_DNA"/>
</dbReference>
<dbReference type="SUPFAM" id="SSF88946">
    <property type="entry name" value="Sigma2 domain of RNA polymerase sigma factors"/>
    <property type="match status" value="1"/>
</dbReference>
<feature type="non-terminal residue" evidence="1">
    <location>
        <position position="106"/>
    </location>
</feature>
<reference evidence="1" key="1">
    <citation type="journal article" date="2021" name="PeerJ">
        <title>Extensive microbial diversity within the chicken gut microbiome revealed by metagenomics and culture.</title>
        <authorList>
            <person name="Gilroy R."/>
            <person name="Ravi A."/>
            <person name="Getino M."/>
            <person name="Pursley I."/>
            <person name="Horton D.L."/>
            <person name="Alikhan N.F."/>
            <person name="Baker D."/>
            <person name="Gharbi K."/>
            <person name="Hall N."/>
            <person name="Watson M."/>
            <person name="Adriaenssens E.M."/>
            <person name="Foster-Nyarko E."/>
            <person name="Jarju S."/>
            <person name="Secka A."/>
            <person name="Antonio M."/>
            <person name="Oren A."/>
            <person name="Chaudhuri R.R."/>
            <person name="La Ragione R."/>
            <person name="Hildebrand F."/>
            <person name="Pallen M.J."/>
        </authorList>
    </citation>
    <scope>NUCLEOTIDE SEQUENCE</scope>
    <source>
        <strain evidence="1">CHK179-28034</strain>
    </source>
</reference>
<organism evidence="1 2">
    <name type="scientific">Candidatus Anaerobutyricum stercoris</name>
    <dbReference type="NCBI Taxonomy" id="2838457"/>
    <lineage>
        <taxon>Bacteria</taxon>
        <taxon>Bacillati</taxon>
        <taxon>Bacillota</taxon>
        <taxon>Clostridia</taxon>
        <taxon>Lachnospirales</taxon>
        <taxon>Lachnospiraceae</taxon>
        <taxon>Anaerobutyricum</taxon>
    </lineage>
</organism>
<protein>
    <submittedName>
        <fullName evidence="1">RNA polymerase subunit sigma</fullName>
    </submittedName>
</protein>
<dbReference type="AlphaFoldDB" id="A0A9D2EPA1"/>
<accession>A0A9D2EPA1</accession>
<proteinExistence type="predicted"/>
<dbReference type="GO" id="GO:0003700">
    <property type="term" value="F:DNA-binding transcription factor activity"/>
    <property type="evidence" value="ECO:0007669"/>
    <property type="project" value="InterPro"/>
</dbReference>
<dbReference type="InterPro" id="IPR013325">
    <property type="entry name" value="RNA_pol_sigma_r2"/>
</dbReference>
<dbReference type="Proteomes" id="UP000824049">
    <property type="component" value="Unassembled WGS sequence"/>
</dbReference>
<dbReference type="GO" id="GO:0006352">
    <property type="term" value="P:DNA-templated transcription initiation"/>
    <property type="evidence" value="ECO:0007669"/>
    <property type="project" value="InterPro"/>
</dbReference>
<sequence>MEDKDIIALYWERSERAIEETDIKYGKLCRSISMGIVDDRRDSEEIINDSWLAVWNTLPPQWPKLFKAYVCRIVKNLSLKRFTHNHALKRKCVYEQSLEELNDCAG</sequence>
<comment type="caution">
    <text evidence="1">The sequence shown here is derived from an EMBL/GenBank/DDBJ whole genome shotgun (WGS) entry which is preliminary data.</text>
</comment>
<dbReference type="Gene3D" id="1.10.1740.10">
    <property type="match status" value="1"/>
</dbReference>
<evidence type="ECO:0000313" key="2">
    <source>
        <dbReference type="Proteomes" id="UP000824049"/>
    </source>
</evidence>
<evidence type="ECO:0000313" key="1">
    <source>
        <dbReference type="EMBL" id="HIZ40922.1"/>
    </source>
</evidence>
<name>A0A9D2EPA1_9FIRM</name>
<reference evidence="1" key="2">
    <citation type="submission" date="2021-04" db="EMBL/GenBank/DDBJ databases">
        <authorList>
            <person name="Gilroy R."/>
        </authorList>
    </citation>
    <scope>NUCLEOTIDE SEQUENCE</scope>
    <source>
        <strain evidence="1">CHK179-28034</strain>
    </source>
</reference>
<gene>
    <name evidence="1" type="ORF">H9968_13570</name>
</gene>